<comment type="caution">
    <text evidence="2">The sequence shown here is derived from an EMBL/GenBank/DDBJ whole genome shotgun (WGS) entry which is preliminary data.</text>
</comment>
<organism evidence="2 3">
    <name type="scientific">Glycocaulis abyssi</name>
    <dbReference type="NCBI Taxonomy" id="1433403"/>
    <lineage>
        <taxon>Bacteria</taxon>
        <taxon>Pseudomonadati</taxon>
        <taxon>Pseudomonadota</taxon>
        <taxon>Alphaproteobacteria</taxon>
        <taxon>Maricaulales</taxon>
        <taxon>Maricaulaceae</taxon>
        <taxon>Glycocaulis</taxon>
    </lineage>
</organism>
<protein>
    <submittedName>
        <fullName evidence="2">DUF6491 family protein</fullName>
    </submittedName>
</protein>
<dbReference type="InterPro" id="IPR045500">
    <property type="entry name" value="DUF6491"/>
</dbReference>
<dbReference type="Pfam" id="PF20101">
    <property type="entry name" value="DUF6491"/>
    <property type="match status" value="1"/>
</dbReference>
<feature type="chain" id="PRO_5046438730" evidence="1">
    <location>
        <begin position="26"/>
        <end position="142"/>
    </location>
</feature>
<gene>
    <name evidence="2" type="ORF">ACFPB0_01680</name>
</gene>
<dbReference type="RefSeq" id="WP_371394672.1">
    <property type="nucleotide sequence ID" value="NZ_CP163421.1"/>
</dbReference>
<dbReference type="Proteomes" id="UP001596024">
    <property type="component" value="Unassembled WGS sequence"/>
</dbReference>
<accession>A0ABV9N6Q3</accession>
<evidence type="ECO:0000256" key="1">
    <source>
        <dbReference type="SAM" id="SignalP"/>
    </source>
</evidence>
<sequence>MKPRHFLTGLAAAAAAFGMASAVSAQDMSEAAAERLAQFERTGETRSCISLSQLRSIQPLDDHHFLVEMRNRDMYLNVVRGRCSGAARTSTYLQYSTSGTQFCRGEVIRIVDSGPASMLVGSCGLGEFERLSPADGDTSASR</sequence>
<keyword evidence="3" id="KW-1185">Reference proteome</keyword>
<feature type="signal peptide" evidence="1">
    <location>
        <begin position="1"/>
        <end position="25"/>
    </location>
</feature>
<reference evidence="3" key="1">
    <citation type="journal article" date="2019" name="Int. J. Syst. Evol. Microbiol.">
        <title>The Global Catalogue of Microorganisms (GCM) 10K type strain sequencing project: providing services to taxonomists for standard genome sequencing and annotation.</title>
        <authorList>
            <consortium name="The Broad Institute Genomics Platform"/>
            <consortium name="The Broad Institute Genome Sequencing Center for Infectious Disease"/>
            <person name="Wu L."/>
            <person name="Ma J."/>
        </authorList>
    </citation>
    <scope>NUCLEOTIDE SEQUENCE [LARGE SCALE GENOMIC DNA]</scope>
    <source>
        <strain evidence="3">CCUG 62981</strain>
    </source>
</reference>
<evidence type="ECO:0000313" key="2">
    <source>
        <dbReference type="EMBL" id="MFC4723991.1"/>
    </source>
</evidence>
<keyword evidence="1" id="KW-0732">Signal</keyword>
<dbReference type="EMBL" id="JBHSGQ010000001">
    <property type="protein sequence ID" value="MFC4723991.1"/>
    <property type="molecule type" value="Genomic_DNA"/>
</dbReference>
<name>A0ABV9N6Q3_9PROT</name>
<proteinExistence type="predicted"/>
<evidence type="ECO:0000313" key="3">
    <source>
        <dbReference type="Proteomes" id="UP001596024"/>
    </source>
</evidence>